<dbReference type="EMBL" id="GG698946">
    <property type="protein sequence ID" value="EEU35086.1"/>
    <property type="molecule type" value="Genomic_DNA"/>
</dbReference>
<dbReference type="AlphaFoldDB" id="C7ZLM0"/>
<dbReference type="eggNOG" id="ENOG502QVPG">
    <property type="taxonomic scope" value="Eukaryota"/>
</dbReference>
<evidence type="ECO:0000313" key="3">
    <source>
        <dbReference type="Proteomes" id="UP000005206"/>
    </source>
</evidence>
<dbReference type="Gene3D" id="2.60.420.10">
    <property type="entry name" value="Maltose phosphorylase, domain 3"/>
    <property type="match status" value="1"/>
</dbReference>
<dbReference type="InParanoid" id="C7ZLM0"/>
<proteinExistence type="predicted"/>
<dbReference type="InterPro" id="IPR035396">
    <property type="entry name" value="Bac_rhamnosid6H"/>
</dbReference>
<dbReference type="VEuPathDB" id="FungiDB:NECHADRAFT_44783"/>
<dbReference type="PANTHER" id="PTHR34987">
    <property type="entry name" value="C, PUTATIVE (AFU_ORTHOLOGUE AFUA_3G02880)-RELATED"/>
    <property type="match status" value="1"/>
</dbReference>
<protein>
    <recommendedName>
        <fullName evidence="1">Alpha-L-rhamnosidase six-hairpin glycosidase domain-containing protein</fullName>
    </recommendedName>
</protein>
<evidence type="ECO:0000313" key="2">
    <source>
        <dbReference type="EMBL" id="EEU35086.1"/>
    </source>
</evidence>
<dbReference type="OMA" id="ELEWTHA"/>
<dbReference type="HOGENOM" id="CLU_009782_0_1_1"/>
<dbReference type="InterPro" id="IPR008928">
    <property type="entry name" value="6-hairpin_glycosidase_sf"/>
</dbReference>
<dbReference type="RefSeq" id="XP_003040799.1">
    <property type="nucleotide sequence ID" value="XM_003040753.1"/>
</dbReference>
<organism evidence="2 3">
    <name type="scientific">Fusarium vanettenii (strain ATCC MYA-4622 / CBS 123669 / FGSC 9596 / NRRL 45880 / 77-13-4)</name>
    <name type="common">Fusarium solani subsp. pisi</name>
    <dbReference type="NCBI Taxonomy" id="660122"/>
    <lineage>
        <taxon>Eukaryota</taxon>
        <taxon>Fungi</taxon>
        <taxon>Dikarya</taxon>
        <taxon>Ascomycota</taxon>
        <taxon>Pezizomycotina</taxon>
        <taxon>Sordariomycetes</taxon>
        <taxon>Hypocreomycetidae</taxon>
        <taxon>Hypocreales</taxon>
        <taxon>Nectriaceae</taxon>
        <taxon>Fusarium</taxon>
        <taxon>Fusarium solani species complex</taxon>
        <taxon>Fusarium vanettenii</taxon>
    </lineage>
</organism>
<dbReference type="GO" id="GO:0005975">
    <property type="term" value="P:carbohydrate metabolic process"/>
    <property type="evidence" value="ECO:0007669"/>
    <property type="project" value="InterPro"/>
</dbReference>
<evidence type="ECO:0000259" key="1">
    <source>
        <dbReference type="Pfam" id="PF17389"/>
    </source>
</evidence>
<dbReference type="SUPFAM" id="SSF49785">
    <property type="entry name" value="Galactose-binding domain-like"/>
    <property type="match status" value="1"/>
</dbReference>
<dbReference type="Proteomes" id="UP000005206">
    <property type="component" value="Chromosome 7"/>
</dbReference>
<dbReference type="OrthoDB" id="6503935at2759"/>
<dbReference type="GO" id="GO:0003824">
    <property type="term" value="F:catalytic activity"/>
    <property type="evidence" value="ECO:0007669"/>
    <property type="project" value="UniProtKB-ARBA"/>
</dbReference>
<sequence length="798" mass="90286">MDKPPIDSKWIWHPEWVDSAKDSAGGFVHFRKELTLDRVPSEPVIVQITADTKYQLYINGRLVIFGPVKGDEHMWFYDELDIGSYLKPGLNTLSIQVLRLYHGTSYGTSFPRMPFPGLLVRRAGDAGLHEVQLDTDDTWLVAIDASRKLRIDQKEDDFLHVYEDAAIIPRHDLDWVAAQVLDLPKSHGIGPPWMLHPRMIPLPRITPAGFKKVHNLRSSVSQQEWEDLLLNPHAGVPTLRLPAGTTHHIELEADHHLTAYIEFCFKRPTVSGSELQITYAECYEDEPEMVPYVRRKGNRLDTTKKLYGPQDRYHTTSPETKENFRPFHFRTFRILALDIQVNAESDLIMTGVHVDRTHYPLDVTGEVEIPGTAYEQLWSTSVRTLTNCMHDCYEDCPFYEQLQYAMDVRSSCLFTYYASGDDRMARQAILQLHSSYRAHLGLLASRSPASQLQIIPHFSLFWILTLVDHFEHFGDIEFTRKLIPVCDGILEYFAGRVDPELGLVSSKTLFWDFVDWTPEWAPMGIPPAAAQTGYQTFTNSLYAHTMQRLVPVVKAIGRQGPAGELEARADTIVGAIKQHCRLGEVFTDGLASSADVTRDFSQHNQIWAVLCGAATGDYARKLLRQSLPMAQSKPSLTKPSQAMSFYLLRALSTAGGNLYDDVFHDMWQPWLNQLSLNLTTWCEDEVTVRSDCHAWSCVPLYELMAEVAGIRPAEPGWSSVSFRPRTGLFPSFKAKVPLGGKLAPGTAHVAWKRSEGWDKASVSLRLETEAAVDGVPIHVTYLDGRQETKFGLELDFTL</sequence>
<gene>
    <name evidence="2" type="ORF">NECHADRAFT_44783</name>
</gene>
<reference evidence="2 3" key="1">
    <citation type="journal article" date="2009" name="PLoS Genet.">
        <title>The genome of Nectria haematococca: contribution of supernumerary chromosomes to gene expansion.</title>
        <authorList>
            <person name="Coleman J.J."/>
            <person name="Rounsley S.D."/>
            <person name="Rodriguez-Carres M."/>
            <person name="Kuo A."/>
            <person name="Wasmann C.C."/>
            <person name="Grimwood J."/>
            <person name="Schmutz J."/>
            <person name="Taga M."/>
            <person name="White G.J."/>
            <person name="Zhou S."/>
            <person name="Schwartz D.C."/>
            <person name="Freitag M."/>
            <person name="Ma L.J."/>
            <person name="Danchin E.G."/>
            <person name="Henrissat B."/>
            <person name="Coutinho P.M."/>
            <person name="Nelson D.R."/>
            <person name="Straney D."/>
            <person name="Napoli C.A."/>
            <person name="Barker B.M."/>
            <person name="Gribskov M."/>
            <person name="Rep M."/>
            <person name="Kroken S."/>
            <person name="Molnar I."/>
            <person name="Rensing C."/>
            <person name="Kennell J.C."/>
            <person name="Zamora J."/>
            <person name="Farman M.L."/>
            <person name="Selker E.U."/>
            <person name="Salamov A."/>
            <person name="Shapiro H."/>
            <person name="Pangilinan J."/>
            <person name="Lindquist E."/>
            <person name="Lamers C."/>
            <person name="Grigoriev I.V."/>
            <person name="Geiser D.M."/>
            <person name="Covert S.F."/>
            <person name="Temporini E."/>
            <person name="Vanetten H.D."/>
        </authorList>
    </citation>
    <scope>NUCLEOTIDE SEQUENCE [LARGE SCALE GENOMIC DNA]</scope>
    <source>
        <strain evidence="3">ATCC MYA-4622 / CBS 123669 / FGSC 9596 / NRRL 45880 / 77-13-4</strain>
    </source>
</reference>
<dbReference type="Gene3D" id="2.60.120.260">
    <property type="entry name" value="Galactose-binding domain-like"/>
    <property type="match status" value="1"/>
</dbReference>
<name>C7ZLM0_FUSV7</name>
<dbReference type="PANTHER" id="PTHR34987:SF2">
    <property type="entry name" value="B, PUTATIVE (AFU_ORTHOLOGUE AFUA_7G05040)-RELATED"/>
    <property type="match status" value="1"/>
</dbReference>
<dbReference type="Gene3D" id="1.50.10.10">
    <property type="match status" value="1"/>
</dbReference>
<dbReference type="InterPro" id="IPR012341">
    <property type="entry name" value="6hp_glycosidase-like_sf"/>
</dbReference>
<dbReference type="InterPro" id="IPR008979">
    <property type="entry name" value="Galactose-bd-like_sf"/>
</dbReference>
<dbReference type="KEGG" id="nhe:NECHADRAFT_44783"/>
<dbReference type="Pfam" id="PF17389">
    <property type="entry name" value="Bac_rhamnosid6H"/>
    <property type="match status" value="1"/>
</dbReference>
<feature type="domain" description="Alpha-L-rhamnosidase six-hairpin glycosidase" evidence="1">
    <location>
        <begin position="365"/>
        <end position="580"/>
    </location>
</feature>
<dbReference type="SUPFAM" id="SSF48208">
    <property type="entry name" value="Six-hairpin glycosidases"/>
    <property type="match status" value="1"/>
</dbReference>
<dbReference type="GeneID" id="9679199"/>
<accession>C7ZLM0</accession>
<keyword evidence="3" id="KW-1185">Reference proteome</keyword>